<dbReference type="EMBL" id="JABEQH010000020">
    <property type="protein sequence ID" value="MBB2177051.1"/>
    <property type="molecule type" value="Genomic_DNA"/>
</dbReference>
<evidence type="ECO:0000313" key="1">
    <source>
        <dbReference type="EMBL" id="MBB2177051.1"/>
    </source>
</evidence>
<gene>
    <name evidence="1" type="ORF">HLH21_14165</name>
</gene>
<dbReference type="Pfam" id="PF06089">
    <property type="entry name" value="Asparaginase_II"/>
    <property type="match status" value="1"/>
</dbReference>
<accession>A0A7W4J9F9</accession>
<dbReference type="InterPro" id="IPR010349">
    <property type="entry name" value="Asparaginase_II"/>
</dbReference>
<dbReference type="RefSeq" id="WP_182944392.1">
    <property type="nucleotide sequence ID" value="NZ_JABEQH010000020.1"/>
</dbReference>
<dbReference type="PANTHER" id="PTHR42110">
    <property type="entry name" value="L-ASPARAGINASE, PUTATIVE (AFU_ORTHOLOGUE AFUA_3G11890)-RELATED"/>
    <property type="match status" value="1"/>
</dbReference>
<protein>
    <submittedName>
        <fullName evidence="1">Asparaginase</fullName>
    </submittedName>
</protein>
<proteinExistence type="predicted"/>
<sequence>MDTAIAEVERGGRVESRHAGTAVVVDAAGDVVFALGDIERPTFPRSAVKAFLALPLVESGAADRLGLGDEELALACASHTGEPAHVAVAARMLARAGRDVGCLECGTHWPVDDAAARDLARTGGAPSALHNNCSGKHAGFVCLACDRGEAPGGYVDPGHPIMREVTAALADVTGAPHRADNRGIDGCSIPTYAIPLRALAHGFARFGTGHGLGAERARAAARLRAAVAASPFMVAGTGRFDTRLMQALGPRVFSKMGAEGIMAASLPQQGLGIAVKCHDGAPRAAEVAMAALLTRFLGPEGAGDPILGTLARYELKNWNGIRVGEVRATGFT</sequence>
<keyword evidence="2" id="KW-1185">Reference proteome</keyword>
<dbReference type="Proteomes" id="UP000561066">
    <property type="component" value="Unassembled WGS sequence"/>
</dbReference>
<comment type="caution">
    <text evidence="1">The sequence shown here is derived from an EMBL/GenBank/DDBJ whole genome shotgun (WGS) entry which is preliminary data.</text>
</comment>
<reference evidence="1 2" key="1">
    <citation type="submission" date="2020-04" db="EMBL/GenBank/DDBJ databases">
        <title>Description of novel Gluconacetobacter.</title>
        <authorList>
            <person name="Sombolestani A."/>
        </authorList>
    </citation>
    <scope>NUCLEOTIDE SEQUENCE [LARGE SCALE GENOMIC DNA]</scope>
    <source>
        <strain evidence="1 2">LMG 21312</strain>
    </source>
</reference>
<dbReference type="AlphaFoldDB" id="A0A7W4J9F9"/>
<organism evidence="1 2">
    <name type="scientific">Gluconacetobacter johannae</name>
    <dbReference type="NCBI Taxonomy" id="112140"/>
    <lineage>
        <taxon>Bacteria</taxon>
        <taxon>Pseudomonadati</taxon>
        <taxon>Pseudomonadota</taxon>
        <taxon>Alphaproteobacteria</taxon>
        <taxon>Acetobacterales</taxon>
        <taxon>Acetobacteraceae</taxon>
        <taxon>Gluconacetobacter</taxon>
    </lineage>
</organism>
<dbReference type="PANTHER" id="PTHR42110:SF1">
    <property type="entry name" value="L-ASPARAGINASE, PUTATIVE (AFU_ORTHOLOGUE AFUA_3G11890)-RELATED"/>
    <property type="match status" value="1"/>
</dbReference>
<name>A0A7W4J9F9_9PROT</name>
<evidence type="ECO:0000313" key="2">
    <source>
        <dbReference type="Proteomes" id="UP000561066"/>
    </source>
</evidence>